<dbReference type="InterPro" id="IPR002347">
    <property type="entry name" value="SDR_fam"/>
</dbReference>
<evidence type="ECO:0000256" key="2">
    <source>
        <dbReference type="ARBA" id="ARBA00023002"/>
    </source>
</evidence>
<evidence type="ECO:0000256" key="3">
    <source>
        <dbReference type="RuleBase" id="RU000363"/>
    </source>
</evidence>
<dbReference type="EMBL" id="CP012159">
    <property type="protein sequence ID" value="AKT42116.1"/>
    <property type="molecule type" value="Genomic_DNA"/>
</dbReference>
<name>A0A0K1EMR8_CHOCO</name>
<dbReference type="RefSeq" id="WP_050433791.1">
    <property type="nucleotide sequence ID" value="NZ_CP012159.1"/>
</dbReference>
<evidence type="ECO:0000256" key="5">
    <source>
        <dbReference type="SAM" id="Phobius"/>
    </source>
</evidence>
<proteinExistence type="inferred from homology"/>
<organism evidence="6 7">
    <name type="scientific">Chondromyces crocatus</name>
    <dbReference type="NCBI Taxonomy" id="52"/>
    <lineage>
        <taxon>Bacteria</taxon>
        <taxon>Pseudomonadati</taxon>
        <taxon>Myxococcota</taxon>
        <taxon>Polyangia</taxon>
        <taxon>Polyangiales</taxon>
        <taxon>Polyangiaceae</taxon>
        <taxon>Chondromyces</taxon>
    </lineage>
</organism>
<dbReference type="InterPro" id="IPR020904">
    <property type="entry name" value="Sc_DH/Rdtase_CS"/>
</dbReference>
<accession>A0A0K1EMR8</accession>
<keyword evidence="5" id="KW-1133">Transmembrane helix</keyword>
<gene>
    <name evidence="6" type="ORF">CMC5_063390</name>
</gene>
<dbReference type="PRINTS" id="PR00080">
    <property type="entry name" value="SDRFAMILY"/>
</dbReference>
<dbReference type="SUPFAM" id="SSF51735">
    <property type="entry name" value="NAD(P)-binding Rossmann-fold domains"/>
    <property type="match status" value="1"/>
</dbReference>
<keyword evidence="5" id="KW-0472">Membrane</keyword>
<comment type="similarity">
    <text evidence="1 3">Belongs to the short-chain dehydrogenases/reductases (SDR) family.</text>
</comment>
<dbReference type="NCBIfam" id="NF005495">
    <property type="entry name" value="PRK07109.1"/>
    <property type="match status" value="1"/>
</dbReference>
<dbReference type="FunFam" id="3.40.50.720:FF:000084">
    <property type="entry name" value="Short-chain dehydrogenase reductase"/>
    <property type="match status" value="1"/>
</dbReference>
<dbReference type="PROSITE" id="PS00061">
    <property type="entry name" value="ADH_SHORT"/>
    <property type="match status" value="1"/>
</dbReference>
<sequence length="327" mass="34942">MEKDPSDTVVVITGASSGIGRATAQLFAGAGASVVLAARSKETLEEVAIECSRVGGTALVVPTDVRSEDEVRELARRAIEHFGHIDVWVNNAAVSLFGRTEDVPYEAYRQVIETNLFGSIHGARAALPGFRAQGHGVLINVGSVAGIFGQPYTSAYCVTKFGVRGLGESLRQELMDAPNIHVCTVMPATVDTPIFQQAANYTGRAVQPIPPVIDPYRVAHTIVELVGRPQREVIVGWAGRMMAAQHAIAPGRAERRMAKTVEEKHLTDRPAPLSPGNLFSPVPEQNHVSGGWSRDGSPGRRERIPAALALSMPALGLAAAVLLLLRR</sequence>
<feature type="transmembrane region" description="Helical" evidence="5">
    <location>
        <begin position="304"/>
        <end position="325"/>
    </location>
</feature>
<keyword evidence="7" id="KW-1185">Reference proteome</keyword>
<dbReference type="Pfam" id="PF00106">
    <property type="entry name" value="adh_short"/>
    <property type="match status" value="1"/>
</dbReference>
<dbReference type="Gene3D" id="3.40.50.720">
    <property type="entry name" value="NAD(P)-binding Rossmann-like Domain"/>
    <property type="match status" value="1"/>
</dbReference>
<dbReference type="NCBIfam" id="NF004792">
    <property type="entry name" value="PRK06139.1"/>
    <property type="match status" value="1"/>
</dbReference>
<dbReference type="PANTHER" id="PTHR44196:SF1">
    <property type="entry name" value="DEHYDROGENASE_REDUCTASE SDR FAMILY MEMBER 7B"/>
    <property type="match status" value="1"/>
</dbReference>
<dbReference type="OrthoDB" id="9781689at2"/>
<dbReference type="AlphaFoldDB" id="A0A0K1EMR8"/>
<evidence type="ECO:0000256" key="1">
    <source>
        <dbReference type="ARBA" id="ARBA00006484"/>
    </source>
</evidence>
<evidence type="ECO:0000313" key="6">
    <source>
        <dbReference type="EMBL" id="AKT42116.1"/>
    </source>
</evidence>
<reference evidence="6 7" key="1">
    <citation type="submission" date="2015-07" db="EMBL/GenBank/DDBJ databases">
        <title>Genome analysis of myxobacterium Chondromyces crocatus Cm c5 reveals a high potential for natural compound synthesis and the genetic basis for the loss of fruiting body formation.</title>
        <authorList>
            <person name="Zaburannyi N."/>
            <person name="Bunk B."/>
            <person name="Maier J."/>
            <person name="Overmann J."/>
            <person name="Mueller R."/>
        </authorList>
    </citation>
    <scope>NUCLEOTIDE SEQUENCE [LARGE SCALE GENOMIC DNA]</scope>
    <source>
        <strain evidence="6 7">Cm c5</strain>
    </source>
</reference>
<protein>
    <submittedName>
        <fullName evidence="6">Short-chain dehydrogenase</fullName>
    </submittedName>
</protein>
<dbReference type="KEGG" id="ccro:CMC5_063390"/>
<dbReference type="STRING" id="52.CMC5_063390"/>
<dbReference type="Proteomes" id="UP000067626">
    <property type="component" value="Chromosome"/>
</dbReference>
<dbReference type="InterPro" id="IPR036291">
    <property type="entry name" value="NAD(P)-bd_dom_sf"/>
</dbReference>
<feature type="region of interest" description="Disordered" evidence="4">
    <location>
        <begin position="267"/>
        <end position="299"/>
    </location>
</feature>
<dbReference type="GO" id="GO:0016491">
    <property type="term" value="F:oxidoreductase activity"/>
    <property type="evidence" value="ECO:0007669"/>
    <property type="project" value="UniProtKB-KW"/>
</dbReference>
<dbReference type="GO" id="GO:0016020">
    <property type="term" value="C:membrane"/>
    <property type="evidence" value="ECO:0007669"/>
    <property type="project" value="TreeGrafter"/>
</dbReference>
<keyword evidence="5" id="KW-0812">Transmembrane</keyword>
<evidence type="ECO:0000313" key="7">
    <source>
        <dbReference type="Proteomes" id="UP000067626"/>
    </source>
</evidence>
<evidence type="ECO:0000256" key="4">
    <source>
        <dbReference type="SAM" id="MobiDB-lite"/>
    </source>
</evidence>
<dbReference type="PANTHER" id="PTHR44196">
    <property type="entry name" value="DEHYDROGENASE/REDUCTASE SDR FAMILY MEMBER 7B"/>
    <property type="match status" value="1"/>
</dbReference>
<keyword evidence="2" id="KW-0560">Oxidoreductase</keyword>
<dbReference type="PRINTS" id="PR00081">
    <property type="entry name" value="GDHRDH"/>
</dbReference>